<dbReference type="KEGG" id="enc:ECL_01780"/>
<evidence type="ECO:0000256" key="1">
    <source>
        <dbReference type="ARBA" id="ARBA00022676"/>
    </source>
</evidence>
<evidence type="ECO:0000259" key="4">
    <source>
        <dbReference type="SMART" id="SM00642"/>
    </source>
</evidence>
<feature type="binding site" evidence="3">
    <location>
        <position position="133"/>
    </location>
    <ligand>
        <name>substrate</name>
    </ligand>
</feature>
<evidence type="ECO:0000256" key="2">
    <source>
        <dbReference type="ARBA" id="ARBA00022679"/>
    </source>
</evidence>
<dbReference type="STRING" id="716541.ECL_01780"/>
<dbReference type="InterPro" id="IPR013780">
    <property type="entry name" value="Glyco_hydro_b"/>
</dbReference>
<dbReference type="SMART" id="SM00642">
    <property type="entry name" value="Aamy"/>
    <property type="match status" value="1"/>
</dbReference>
<name>A0A0H3CL88_ENTCC</name>
<dbReference type="PIRSF" id="PIRSF003059">
    <property type="entry name" value="Sucrose_phosphorylase"/>
    <property type="match status" value="1"/>
</dbReference>
<dbReference type="EnsemblBacteria" id="ADF61338">
    <property type="protein sequence ID" value="ADF61338"/>
    <property type="gene ID" value="ECL_01780"/>
</dbReference>
<dbReference type="HOGENOM" id="CLU_021358_0_0_6"/>
<organism evidence="5 6">
    <name type="scientific">Enterobacter cloacae subsp. cloacae (strain ATCC 13047 / DSM 30054 / NBRC 13535 / NCTC 10005 / WDCM 00083 / NCDC 279-56)</name>
    <dbReference type="NCBI Taxonomy" id="716541"/>
    <lineage>
        <taxon>Bacteria</taxon>
        <taxon>Pseudomonadati</taxon>
        <taxon>Pseudomonadota</taxon>
        <taxon>Gammaproteobacteria</taxon>
        <taxon>Enterobacterales</taxon>
        <taxon>Enterobacteriaceae</taxon>
        <taxon>Enterobacter</taxon>
        <taxon>Enterobacter cloacae complex</taxon>
    </lineage>
</organism>
<dbReference type="Proteomes" id="UP000002363">
    <property type="component" value="Chromosome"/>
</dbReference>
<feature type="binding site" evidence="3">
    <location>
        <begin position="227"/>
        <end position="229"/>
    </location>
    <ligand>
        <name>substrate</name>
    </ligand>
</feature>
<evidence type="ECO:0000256" key="3">
    <source>
        <dbReference type="PIRSR" id="PIRSR003059-2"/>
    </source>
</evidence>
<dbReference type="GO" id="GO:0016757">
    <property type="term" value="F:glycosyltransferase activity"/>
    <property type="evidence" value="ECO:0007669"/>
    <property type="project" value="UniProtKB-KW"/>
</dbReference>
<dbReference type="EMBL" id="CP001918">
    <property type="protein sequence ID" value="ADF61338.1"/>
    <property type="molecule type" value="Genomic_DNA"/>
</dbReference>
<dbReference type="PATRIC" id="fig|716541.4.peg.1985"/>
<dbReference type="AlphaFoldDB" id="A0A0H3CL88"/>
<dbReference type="GO" id="GO:0005975">
    <property type="term" value="P:carbohydrate metabolic process"/>
    <property type="evidence" value="ECO:0007669"/>
    <property type="project" value="InterPro"/>
</dbReference>
<keyword evidence="1" id="KW-0328">Glycosyltransferase</keyword>
<dbReference type="Gene3D" id="3.90.400.10">
    <property type="entry name" value="Oligo-1,6-glucosidase, Domain 2"/>
    <property type="match status" value="1"/>
</dbReference>
<keyword evidence="6" id="KW-1185">Reference proteome</keyword>
<gene>
    <name evidence="5" type="ordered locus">ECL_01780</name>
</gene>
<dbReference type="InterPro" id="IPR016377">
    <property type="entry name" value="Sucrose_GGa_phosphorylase-rel"/>
</dbReference>
<dbReference type="PANTHER" id="PTHR38784:SF1">
    <property type="entry name" value="SUCROSE PHOSPHORYLASE"/>
    <property type="match status" value="1"/>
</dbReference>
<dbReference type="InterPro" id="IPR017853">
    <property type="entry name" value="GH"/>
</dbReference>
<dbReference type="Pfam" id="PF00128">
    <property type="entry name" value="Alpha-amylase"/>
    <property type="match status" value="1"/>
</dbReference>
<feature type="binding site" evidence="3">
    <location>
        <begin position="337"/>
        <end position="338"/>
    </location>
    <ligand>
        <name>substrate</name>
    </ligand>
</feature>
<feature type="binding site" evidence="3">
    <location>
        <position position="95"/>
    </location>
    <ligand>
        <name>substrate</name>
    </ligand>
</feature>
<accession>A0A0H3CL88</accession>
<dbReference type="Gene3D" id="3.20.20.80">
    <property type="entry name" value="Glycosidases"/>
    <property type="match status" value="1"/>
</dbReference>
<reference evidence="5 6" key="1">
    <citation type="journal article" date="2010" name="J. Bacteriol.">
        <title>Complete genome sequence of Enterobacter cloacae subsp. cloacae type strain ATCC 13047.</title>
        <authorList>
            <person name="Ren Y."/>
            <person name="Ren Y."/>
            <person name="Zhou Z."/>
            <person name="Guo X."/>
            <person name="Li Y."/>
            <person name="Feng L."/>
            <person name="Wang L."/>
        </authorList>
    </citation>
    <scope>NUCLEOTIDE SEQUENCE [LARGE SCALE GENOMIC DNA]</scope>
    <source>
        <strain evidence="6">ATCC 13047 / DSM 30054 / NBRC 13535 / NCTC 10005 / WDCM 00083 / NCDC 279-56</strain>
    </source>
</reference>
<dbReference type="InterPro" id="IPR033746">
    <property type="entry name" value="GGa_phosphorylase"/>
</dbReference>
<dbReference type="InterPro" id="IPR006047">
    <property type="entry name" value="GH13_cat_dom"/>
</dbReference>
<protein>
    <submittedName>
        <fullName evidence="5">Sucrose phosphorylase</fullName>
    </submittedName>
</protein>
<evidence type="ECO:0000313" key="5">
    <source>
        <dbReference type="EMBL" id="ADF61338.1"/>
    </source>
</evidence>
<evidence type="ECO:0000313" key="6">
    <source>
        <dbReference type="Proteomes" id="UP000002363"/>
    </source>
</evidence>
<dbReference type="SUPFAM" id="SSF51445">
    <property type="entry name" value="(Trans)glycosidases"/>
    <property type="match status" value="1"/>
</dbReference>
<dbReference type="RefSeq" id="WP_013096407.1">
    <property type="nucleotide sequence ID" value="NC_014121.1"/>
</dbReference>
<sequence>MNDKIKNLINLVYGESFSEAHRETLSGKISRAAAVITERRKPGWDEKDIVLITYADQFYNKGEKALPVFTRFYNRWLSRSFSHVHLLPFYPWSSDDGFSVIDYHDVAPETGTWQDVAELKQYASLMFDFVCNHMSAKSQWFAHYLAQKPGYEDFFISVDPQTDLSAVTRPRALPLLTPFTLDDGSVRHLWTTFSDDQIDLNFASPEVLIAMVDVLLHYLMEGARYIRLDAVGFMWKIPGTSCIHLEQTHRLIQLFRAITDAVAPGTVIITETNVPHKDNVSYFGDGKNEAQMVYQFSLPPLVLHAVHRQDVRALCQWASSLELPSKQTTWFNFLASHDGIGLNPLRGILPESEILSLVETLQQEGALVNWKNNPDGTRSPYEINVTYLDALSAKKDEDTLRIARFILAHAVLLSFPGVPAIYIQSIIGSRNDYEGVERLGYNRAINRKKYQAGEIDHKLDDINSLRHKVYSGLSALISLRRQEKAFHPDSQARFETFGEHVLKIVRIADNGERITALFNFSNDIQHLPSNSQTGKDLITGININDTTLTLNPWQVMWIKEN</sequence>
<feature type="domain" description="Glycosyl hydrolase family 13 catalytic" evidence="4">
    <location>
        <begin position="52"/>
        <end position="477"/>
    </location>
</feature>
<feature type="binding site" evidence="3">
    <location>
        <position position="443"/>
    </location>
    <ligand>
        <name>substrate</name>
    </ligand>
</feature>
<dbReference type="InterPro" id="IPR045857">
    <property type="entry name" value="O16G_dom_2"/>
</dbReference>
<dbReference type="CDD" id="cd11356">
    <property type="entry name" value="AmyAc_Sucrose_phosphorylase-like_1"/>
    <property type="match status" value="1"/>
</dbReference>
<keyword evidence="2" id="KW-0808">Transferase</keyword>
<dbReference type="PANTHER" id="PTHR38784">
    <property type="entry name" value="SUCROSE PHOSPHORYLASE"/>
    <property type="match status" value="1"/>
</dbReference>
<dbReference type="OrthoDB" id="9805159at2"/>
<proteinExistence type="predicted"/>
<dbReference type="eggNOG" id="COG0366">
    <property type="taxonomic scope" value="Bacteria"/>
</dbReference>
<dbReference type="Gene3D" id="2.60.40.1180">
    <property type="entry name" value="Golgi alpha-mannosidase II"/>
    <property type="match status" value="1"/>
</dbReference>